<dbReference type="Proteomes" id="UP000034793">
    <property type="component" value="Unassembled WGS sequence"/>
</dbReference>
<organism evidence="3 4">
    <name type="scientific">Candidatus Woesebacteria bacterium GW2011_GWA1_39_8</name>
    <dbReference type="NCBI Taxonomy" id="1618552"/>
    <lineage>
        <taxon>Bacteria</taxon>
        <taxon>Candidatus Woeseibacteriota</taxon>
    </lineage>
</organism>
<dbReference type="AlphaFoldDB" id="A0A0G0PMF3"/>
<dbReference type="EMBL" id="LBXL01000032">
    <property type="protein sequence ID" value="KKR29384.1"/>
    <property type="molecule type" value="Genomic_DNA"/>
</dbReference>
<gene>
    <name evidence="3" type="ORF">UT61_C0032G0009</name>
</gene>
<keyword evidence="2" id="KW-0812">Transmembrane</keyword>
<reference evidence="3 4" key="1">
    <citation type="journal article" date="2015" name="Nature">
        <title>rRNA introns, odd ribosomes, and small enigmatic genomes across a large radiation of phyla.</title>
        <authorList>
            <person name="Brown C.T."/>
            <person name="Hug L.A."/>
            <person name="Thomas B.C."/>
            <person name="Sharon I."/>
            <person name="Castelle C.J."/>
            <person name="Singh A."/>
            <person name="Wilkins M.J."/>
            <person name="Williams K.H."/>
            <person name="Banfield J.F."/>
        </authorList>
    </citation>
    <scope>NUCLEOTIDE SEQUENCE [LARGE SCALE GENOMIC DNA]</scope>
</reference>
<feature type="compositionally biased region" description="Polar residues" evidence="1">
    <location>
        <begin position="54"/>
        <end position="77"/>
    </location>
</feature>
<feature type="region of interest" description="Disordered" evidence="1">
    <location>
        <begin position="131"/>
        <end position="153"/>
    </location>
</feature>
<feature type="compositionally biased region" description="Low complexity" evidence="1">
    <location>
        <begin position="35"/>
        <end position="45"/>
    </location>
</feature>
<feature type="compositionally biased region" description="Polar residues" evidence="1">
    <location>
        <begin position="1"/>
        <end position="10"/>
    </location>
</feature>
<sequence length="260" mass="27106">MPDLSQNTDPKISGSFPPDPGGTSSDQEEPTTSYPNPLGNPGNPVLTPPPSSPQILTDTGQTDSSSPIVQTTSGGSNNPPPQPDTVVNAPHAPKKYGGKKVIATIFGVLLLIGGVTVGVLLVQRQQLLEQEASSGDTPPSCPSDTQLLFSNSGDLHVGDTVGSGGSISSMQGSWKVASRNGVLMAESGAKITVDFPNSTHLDTALIYDNDPKSGEQPWSINGVSLPVTDNNEWGPPFNLNLFSTSKRPLNSLSLFSLFKS</sequence>
<evidence type="ECO:0000313" key="3">
    <source>
        <dbReference type="EMBL" id="KKR29384.1"/>
    </source>
</evidence>
<comment type="caution">
    <text evidence="3">The sequence shown here is derived from an EMBL/GenBank/DDBJ whole genome shotgun (WGS) entry which is preliminary data.</text>
</comment>
<protein>
    <submittedName>
        <fullName evidence="3">Uncharacterized protein</fullName>
    </submittedName>
</protein>
<feature type="transmembrane region" description="Helical" evidence="2">
    <location>
        <begin position="101"/>
        <end position="122"/>
    </location>
</feature>
<feature type="region of interest" description="Disordered" evidence="1">
    <location>
        <begin position="1"/>
        <end position="91"/>
    </location>
</feature>
<keyword evidence="2" id="KW-1133">Transmembrane helix</keyword>
<evidence type="ECO:0000256" key="2">
    <source>
        <dbReference type="SAM" id="Phobius"/>
    </source>
</evidence>
<keyword evidence="2" id="KW-0472">Membrane</keyword>
<name>A0A0G0PMF3_9BACT</name>
<accession>A0A0G0PMF3</accession>
<proteinExistence type="predicted"/>
<evidence type="ECO:0000256" key="1">
    <source>
        <dbReference type="SAM" id="MobiDB-lite"/>
    </source>
</evidence>
<feature type="compositionally biased region" description="Polar residues" evidence="1">
    <location>
        <begin position="22"/>
        <end position="34"/>
    </location>
</feature>
<evidence type="ECO:0000313" key="4">
    <source>
        <dbReference type="Proteomes" id="UP000034793"/>
    </source>
</evidence>